<gene>
    <name evidence="2" type="ORF">PSON_ATCC_30995.1.T0230385</name>
</gene>
<dbReference type="PANTHER" id="PTHR12621:SF7">
    <property type="entry name" value="CYSTEINE AND HISTIDINE-RICH DOMAIN-CONTAINING PROTEIN 1"/>
    <property type="match status" value="1"/>
</dbReference>
<dbReference type="Proteomes" id="UP000692954">
    <property type="component" value="Unassembled WGS sequence"/>
</dbReference>
<evidence type="ECO:0000313" key="3">
    <source>
        <dbReference type="Proteomes" id="UP000692954"/>
    </source>
</evidence>
<comment type="caution">
    <text evidence="2">The sequence shown here is derived from an EMBL/GenBank/DDBJ whole genome shotgun (WGS) entry which is preliminary data.</text>
</comment>
<keyword evidence="3" id="KW-1185">Reference proteome</keyword>
<dbReference type="GO" id="GO:0008270">
    <property type="term" value="F:zinc ion binding"/>
    <property type="evidence" value="ECO:0007669"/>
    <property type="project" value="TreeGrafter"/>
</dbReference>
<dbReference type="PANTHER" id="PTHR12621">
    <property type="entry name" value="CYSTEINE AND HISTIDINE-RICH DOMAIN CHORD -CONTAINING PROTEIN"/>
    <property type="match status" value="1"/>
</dbReference>
<evidence type="ECO:0000313" key="2">
    <source>
        <dbReference type="EMBL" id="CAD8068127.1"/>
    </source>
</evidence>
<accession>A0A8S1LKA1</accession>
<keyword evidence="1" id="KW-0472">Membrane</keyword>
<sequence length="476" mass="55590">MNKFFEMMEKIDMFGVQLTLLTKNKESNFQSRVGGSISVCLGSLSFAYFLFVLVQWINNEIPPNINTKQKTTGYAQFKWSEPLIYISLEDFTSSVDPFRIENNIITPLLFTLKNGQIYDKPIALFSEELLPNSIILNNGTLILNNGNKQNENKEEMQEYLLVFASCSDIYLKDRGYCADDNSILEYMSQYHGFLDITIILNQFNYKNNELENFKKTYYQAFNPQKSIYSQIMLKQQETIIDDGILFSNENNYQFLNNYEIINQEVDNNFISNVIQLISKNNAYNMNISSSFLFRIDNISIVEGVTMPKLGAILADIGSIVQLIFFLQYIAFYYNNILLENGLLHDIVTMYYPEFKNLKPNIFNQYKINEQINKFDIPIHTLQQKYSNLFKGAKDKCRLDNILYEISRIQFILEQQFGNSILQYSHQLGKKITKDTFEQVCESLQESNYLVVKPINEIKEEIKFPYDEPLGILIKQF</sequence>
<evidence type="ECO:0000256" key="1">
    <source>
        <dbReference type="SAM" id="Phobius"/>
    </source>
</evidence>
<name>A0A8S1LKA1_9CILI</name>
<feature type="transmembrane region" description="Helical" evidence="1">
    <location>
        <begin position="33"/>
        <end position="57"/>
    </location>
</feature>
<organism evidence="2 3">
    <name type="scientific">Paramecium sonneborni</name>
    <dbReference type="NCBI Taxonomy" id="65129"/>
    <lineage>
        <taxon>Eukaryota</taxon>
        <taxon>Sar</taxon>
        <taxon>Alveolata</taxon>
        <taxon>Ciliophora</taxon>
        <taxon>Intramacronucleata</taxon>
        <taxon>Oligohymenophorea</taxon>
        <taxon>Peniculida</taxon>
        <taxon>Parameciidae</taxon>
        <taxon>Paramecium</taxon>
    </lineage>
</organism>
<reference evidence="2" key="1">
    <citation type="submission" date="2021-01" db="EMBL/GenBank/DDBJ databases">
        <authorList>
            <consortium name="Genoscope - CEA"/>
            <person name="William W."/>
        </authorList>
    </citation>
    <scope>NUCLEOTIDE SEQUENCE</scope>
</reference>
<proteinExistence type="predicted"/>
<protein>
    <recommendedName>
        <fullName evidence="4">Transmembrane protein</fullName>
    </recommendedName>
</protein>
<dbReference type="AlphaFoldDB" id="A0A8S1LKA1"/>
<keyword evidence="1" id="KW-1133">Transmembrane helix</keyword>
<keyword evidence="1" id="KW-0812">Transmembrane</keyword>
<evidence type="ECO:0008006" key="4">
    <source>
        <dbReference type="Google" id="ProtNLM"/>
    </source>
</evidence>
<dbReference type="EMBL" id="CAJJDN010000023">
    <property type="protein sequence ID" value="CAD8068127.1"/>
    <property type="molecule type" value="Genomic_DNA"/>
</dbReference>
<dbReference type="OrthoDB" id="305268at2759"/>